<comment type="caution">
    <text evidence="2">The sequence shown here is derived from an EMBL/GenBank/DDBJ whole genome shotgun (WGS) entry which is preliminary data.</text>
</comment>
<proteinExistence type="predicted"/>
<feature type="compositionally biased region" description="Low complexity" evidence="1">
    <location>
        <begin position="7"/>
        <end position="29"/>
    </location>
</feature>
<accession>A0ABQ2MTX8</accession>
<gene>
    <name evidence="2" type="ORF">GCM10012286_75580</name>
</gene>
<keyword evidence="3" id="KW-1185">Reference proteome</keyword>
<evidence type="ECO:0000256" key="1">
    <source>
        <dbReference type="SAM" id="MobiDB-lite"/>
    </source>
</evidence>
<reference evidence="3" key="1">
    <citation type="journal article" date="2019" name="Int. J. Syst. Evol. Microbiol.">
        <title>The Global Catalogue of Microorganisms (GCM) 10K type strain sequencing project: providing services to taxonomists for standard genome sequencing and annotation.</title>
        <authorList>
            <consortium name="The Broad Institute Genomics Platform"/>
            <consortium name="The Broad Institute Genome Sequencing Center for Infectious Disease"/>
            <person name="Wu L."/>
            <person name="Ma J."/>
        </authorList>
    </citation>
    <scope>NUCLEOTIDE SEQUENCE [LARGE SCALE GENOMIC DNA]</scope>
    <source>
        <strain evidence="3">CGMCC 4.7349</strain>
    </source>
</reference>
<sequence>MGFLPYSAAMSGAARASSTKKATTHSATRPVRSRRKTSSMRNIRASAEAPLQIPHGKHFQNVAEIYRGAIFQAPIRVRNGRITPIETCATRKATEVNNLA</sequence>
<dbReference type="EMBL" id="BMNG01000022">
    <property type="protein sequence ID" value="GGO57838.1"/>
    <property type="molecule type" value="Genomic_DNA"/>
</dbReference>
<name>A0ABQ2MTX8_9ACTN</name>
<dbReference type="Proteomes" id="UP000656881">
    <property type="component" value="Unassembled WGS sequence"/>
</dbReference>
<protein>
    <submittedName>
        <fullName evidence="2">Uncharacterized protein</fullName>
    </submittedName>
</protein>
<evidence type="ECO:0000313" key="2">
    <source>
        <dbReference type="EMBL" id="GGO57838.1"/>
    </source>
</evidence>
<feature type="region of interest" description="Disordered" evidence="1">
    <location>
        <begin position="1"/>
        <end position="51"/>
    </location>
</feature>
<evidence type="ECO:0000313" key="3">
    <source>
        <dbReference type="Proteomes" id="UP000656881"/>
    </source>
</evidence>
<organism evidence="2 3">
    <name type="scientific">Streptomyces lasiicapitis</name>
    <dbReference type="NCBI Taxonomy" id="1923961"/>
    <lineage>
        <taxon>Bacteria</taxon>
        <taxon>Bacillati</taxon>
        <taxon>Actinomycetota</taxon>
        <taxon>Actinomycetes</taxon>
        <taxon>Kitasatosporales</taxon>
        <taxon>Streptomycetaceae</taxon>
        <taxon>Streptomyces</taxon>
    </lineage>
</organism>